<dbReference type="Proteomes" id="UP000077628">
    <property type="component" value="Unassembled WGS sequence"/>
</dbReference>
<dbReference type="InterPro" id="IPR005358">
    <property type="entry name" value="Puta_zinc/iron-chelating_dom"/>
</dbReference>
<dbReference type="AlphaFoldDB" id="A0A177NIE3"/>
<name>A0A177NIE3_9GAMM</name>
<dbReference type="RefSeq" id="WP_064029822.1">
    <property type="nucleotide sequence ID" value="NZ_LUUK01000179.1"/>
</dbReference>
<keyword evidence="2" id="KW-1185">Reference proteome</keyword>
<accession>A0A177NIE3</accession>
<reference evidence="2" key="1">
    <citation type="submission" date="2016-03" db="EMBL/GenBank/DDBJ databases">
        <authorList>
            <person name="Heylen K."/>
            <person name="De Vos P."/>
            <person name="Vekeman B."/>
        </authorList>
    </citation>
    <scope>NUCLEOTIDE SEQUENCE [LARGE SCALE GENOMIC DNA]</scope>
    <source>
        <strain evidence="2">R-45383</strain>
    </source>
</reference>
<proteinExistence type="predicted"/>
<comment type="caution">
    <text evidence="1">The sequence shown here is derived from an EMBL/GenBank/DDBJ whole genome shotgun (WGS) entry which is preliminary data.</text>
</comment>
<evidence type="ECO:0000313" key="1">
    <source>
        <dbReference type="EMBL" id="OAI17223.1"/>
    </source>
</evidence>
<sequence>MNEDDCLGFFAAQSEAFADTLAARRGRPDLIDGLLSQAFSSFDGNVAEETEGHPPIACDKGCATCCTLRVTATAPEVLLIARYIRWTASQNSELGLADLLAKADRQTAGLDEAARVKLRRACPFIRRGACAIYQVRPLACRGHASYDRQACVDAFAGRADRVPISEPHRTFRGLIQNAMQSALRDAGYAWELYELNRAVMMALGDADSQAAWLVGEDVFFPAATGDVGREEMARTFDTLKLLA</sequence>
<dbReference type="EMBL" id="LUUK01000179">
    <property type="protein sequence ID" value="OAI17223.1"/>
    <property type="molecule type" value="Genomic_DNA"/>
</dbReference>
<gene>
    <name evidence="1" type="ORF">A1355_08630</name>
</gene>
<dbReference type="Pfam" id="PF03692">
    <property type="entry name" value="CxxCxxCC"/>
    <property type="match status" value="1"/>
</dbReference>
<evidence type="ECO:0000313" key="2">
    <source>
        <dbReference type="Proteomes" id="UP000077628"/>
    </source>
</evidence>
<organism evidence="1 2">
    <name type="scientific">Methylomonas koyamae</name>
    <dbReference type="NCBI Taxonomy" id="702114"/>
    <lineage>
        <taxon>Bacteria</taxon>
        <taxon>Pseudomonadati</taxon>
        <taxon>Pseudomonadota</taxon>
        <taxon>Gammaproteobacteria</taxon>
        <taxon>Methylococcales</taxon>
        <taxon>Methylococcaceae</taxon>
        <taxon>Methylomonas</taxon>
    </lineage>
</organism>
<dbReference type="STRING" id="702114.A1355_08630"/>
<protein>
    <submittedName>
        <fullName evidence="1">Uncharacterized protein</fullName>
    </submittedName>
</protein>
<dbReference type="OrthoDB" id="9806610at2"/>